<sequence length="167" mass="20294">MSKKKKQKNKKLYNQEIKIRDDLYIRLDPDDHEQLLLYNREHLLGDFSLKRKTYTLFRMLQLLTDEEETIKIKDTDILLYAKEIQLDDNLFMKVSDEYFCPVVKFYQKNDGKEKLLYMIAMNHITKKFFNKLLVPFNLVKDQNLIYKNPSEFIEMLCIINYNKKYVS</sequence>
<reference evidence="1 2" key="2">
    <citation type="journal article" date="2013" name="PLoS ONE">
        <title>INDIGO - INtegrated Data Warehouse of MIcrobial GenOmes with Examples from the Red Sea Extremophiles.</title>
        <authorList>
            <person name="Alam I."/>
            <person name="Antunes A."/>
            <person name="Kamau A.A."/>
            <person name="Ba Alawi W."/>
            <person name="Kalkatawi M."/>
            <person name="Stingl U."/>
            <person name="Bajic V.B."/>
        </authorList>
    </citation>
    <scope>NUCLEOTIDE SEQUENCE [LARGE SCALE GENOMIC DNA]</scope>
    <source>
        <strain evidence="1 2">SSD-17B</strain>
    </source>
</reference>
<dbReference type="RefSeq" id="WP_008824441.1">
    <property type="nucleotide sequence ID" value="NZ_AFNU02000008.1"/>
</dbReference>
<reference evidence="1 2" key="1">
    <citation type="journal article" date="2011" name="J. Bacteriol.">
        <title>Genome sequence of Haloplasma contractile, an unusual contractile bacterium from a deep-sea anoxic brine lake.</title>
        <authorList>
            <person name="Antunes A."/>
            <person name="Alam I."/>
            <person name="El Dorry H."/>
            <person name="Siam R."/>
            <person name="Robertson A."/>
            <person name="Bajic V.B."/>
            <person name="Stingl U."/>
        </authorList>
    </citation>
    <scope>NUCLEOTIDE SEQUENCE [LARGE SCALE GENOMIC DNA]</scope>
    <source>
        <strain evidence="1 2">SSD-17B</strain>
    </source>
</reference>
<protein>
    <submittedName>
        <fullName evidence="1">Uncharacterized protein</fullName>
    </submittedName>
</protein>
<dbReference type="InParanoid" id="F7PUC1"/>
<evidence type="ECO:0000313" key="1">
    <source>
        <dbReference type="EMBL" id="ERJ11691.1"/>
    </source>
</evidence>
<gene>
    <name evidence="1" type="ORF">HLPCO_002174</name>
</gene>
<accession>F7PUC1</accession>
<organism evidence="1 2">
    <name type="scientific">Haloplasma contractile SSD-17B</name>
    <dbReference type="NCBI Taxonomy" id="1033810"/>
    <lineage>
        <taxon>Bacteria</taxon>
        <taxon>Bacillati</taxon>
        <taxon>Mycoplasmatota</taxon>
        <taxon>Mollicutes</taxon>
        <taxon>Haloplasmatales</taxon>
        <taxon>Haloplasmataceae</taxon>
        <taxon>Haloplasma</taxon>
    </lineage>
</organism>
<dbReference type="AlphaFoldDB" id="F7PUC1"/>
<evidence type="ECO:0000313" key="2">
    <source>
        <dbReference type="Proteomes" id="UP000005707"/>
    </source>
</evidence>
<proteinExistence type="predicted"/>
<dbReference type="EMBL" id="AFNU02000008">
    <property type="protein sequence ID" value="ERJ11691.1"/>
    <property type="molecule type" value="Genomic_DNA"/>
</dbReference>
<keyword evidence="2" id="KW-1185">Reference proteome</keyword>
<name>F7PUC1_9MOLU</name>
<comment type="caution">
    <text evidence="1">The sequence shown here is derived from an EMBL/GenBank/DDBJ whole genome shotgun (WGS) entry which is preliminary data.</text>
</comment>
<dbReference type="Proteomes" id="UP000005707">
    <property type="component" value="Unassembled WGS sequence"/>
</dbReference>